<evidence type="ECO:0000313" key="8">
    <source>
        <dbReference type="EMBL" id="ELQ39488.1"/>
    </source>
</evidence>
<accession>A0AA97PM55</accession>
<evidence type="ECO:0000256" key="2">
    <source>
        <dbReference type="ARBA" id="ARBA00022737"/>
    </source>
</evidence>
<dbReference type="GO" id="GO:0045013">
    <property type="term" value="P:carbon catabolite repression of transcription"/>
    <property type="evidence" value="ECO:0007669"/>
    <property type="project" value="TreeGrafter"/>
</dbReference>
<dbReference type="Gene3D" id="2.130.10.10">
    <property type="entry name" value="YVTN repeat-like/Quinoprotein amine dehydrogenase"/>
    <property type="match status" value="1"/>
</dbReference>
<evidence type="ECO:0000256" key="5">
    <source>
        <dbReference type="ARBA" id="ARBA00038682"/>
    </source>
</evidence>
<dbReference type="InterPro" id="IPR001680">
    <property type="entry name" value="WD40_rpt"/>
</dbReference>
<feature type="compositionally biased region" description="Polar residues" evidence="7">
    <location>
        <begin position="162"/>
        <end position="172"/>
    </location>
</feature>
<dbReference type="Proteomes" id="UP000011086">
    <property type="component" value="Unassembled WGS sequence"/>
</dbReference>
<comment type="function">
    <text evidence="3">Component of the regulatory network controlling carbon source utilization through ubiquitination and deubiquitination involving creA, creB, creC, creD and acrB. Required to prevent the proteolysis of the CreB deubiquitinating enzyme in the absence of carbon catabolite repression. CreB deubiquitinating enzyme stabilized in a complex with the CreC leads to the expression of genes such as those in the proline and quinate pathways.</text>
</comment>
<dbReference type="InterPro" id="IPR051362">
    <property type="entry name" value="WD_repeat_creC_regulators"/>
</dbReference>
<dbReference type="PROSITE" id="PS50082">
    <property type="entry name" value="WD_REPEATS_2"/>
    <property type="match status" value="1"/>
</dbReference>
<evidence type="ECO:0000256" key="7">
    <source>
        <dbReference type="SAM" id="MobiDB-lite"/>
    </source>
</evidence>
<dbReference type="SUPFAM" id="SSF50978">
    <property type="entry name" value="WD40 repeat-like"/>
    <property type="match status" value="1"/>
</dbReference>
<keyword evidence="1 6" id="KW-0853">WD repeat</keyword>
<reference evidence="8" key="1">
    <citation type="journal article" date="2012" name="PLoS Genet.">
        <title>Comparative analysis of the genomes of two field isolates of the rice blast fungus Magnaporthe oryzae.</title>
        <authorList>
            <person name="Xue M."/>
            <person name="Yang J."/>
            <person name="Li Z."/>
            <person name="Hu S."/>
            <person name="Yao N."/>
            <person name="Dean R.A."/>
            <person name="Zhao W."/>
            <person name="Shen M."/>
            <person name="Zhang H."/>
            <person name="Li C."/>
            <person name="Liu L."/>
            <person name="Cao L."/>
            <person name="Xu X."/>
            <person name="Xing Y."/>
            <person name="Hsiang T."/>
            <person name="Zhang Z."/>
            <person name="Xu J.R."/>
            <person name="Peng Y.L."/>
        </authorList>
    </citation>
    <scope>NUCLEOTIDE SEQUENCE</scope>
    <source>
        <strain evidence="8">Y34</strain>
    </source>
</reference>
<organism evidence="8">
    <name type="scientific">Pyricularia oryzae (strain Y34)</name>
    <name type="common">Rice blast fungus</name>
    <name type="synonym">Magnaporthe oryzae</name>
    <dbReference type="NCBI Taxonomy" id="1143189"/>
    <lineage>
        <taxon>Eukaryota</taxon>
        <taxon>Fungi</taxon>
        <taxon>Dikarya</taxon>
        <taxon>Ascomycota</taxon>
        <taxon>Pezizomycotina</taxon>
        <taxon>Sordariomycetes</taxon>
        <taxon>Sordariomycetidae</taxon>
        <taxon>Magnaporthales</taxon>
        <taxon>Pyriculariaceae</taxon>
        <taxon>Pyricularia</taxon>
    </lineage>
</organism>
<feature type="repeat" description="WD" evidence="6">
    <location>
        <begin position="368"/>
        <end position="389"/>
    </location>
</feature>
<dbReference type="InterPro" id="IPR036322">
    <property type="entry name" value="WD40_repeat_dom_sf"/>
</dbReference>
<dbReference type="GO" id="GO:0051286">
    <property type="term" value="C:cell tip"/>
    <property type="evidence" value="ECO:0007669"/>
    <property type="project" value="TreeGrafter"/>
</dbReference>
<comment type="similarity">
    <text evidence="4">Belongs to the WD repeat creC family.</text>
</comment>
<protein>
    <submittedName>
        <fullName evidence="8">Catabolite repression protein creC</fullName>
    </submittedName>
</protein>
<evidence type="ECO:0000256" key="1">
    <source>
        <dbReference type="ARBA" id="ARBA00022574"/>
    </source>
</evidence>
<feature type="compositionally biased region" description="Polar residues" evidence="7">
    <location>
        <begin position="71"/>
        <end position="83"/>
    </location>
</feature>
<proteinExistence type="inferred from homology"/>
<dbReference type="SMART" id="SM00320">
    <property type="entry name" value="WD40"/>
    <property type="match status" value="5"/>
</dbReference>
<dbReference type="Pfam" id="PF00400">
    <property type="entry name" value="WD40"/>
    <property type="match status" value="2"/>
</dbReference>
<dbReference type="EMBL" id="JH793880">
    <property type="protein sequence ID" value="ELQ39488.1"/>
    <property type="molecule type" value="Genomic_DNA"/>
</dbReference>
<dbReference type="GO" id="GO:0005634">
    <property type="term" value="C:nucleus"/>
    <property type="evidence" value="ECO:0007669"/>
    <property type="project" value="TreeGrafter"/>
</dbReference>
<evidence type="ECO:0000256" key="4">
    <source>
        <dbReference type="ARBA" id="ARBA00038107"/>
    </source>
</evidence>
<dbReference type="AlphaFoldDB" id="A0AA97PM55"/>
<gene>
    <name evidence="8" type="ORF">OOU_Y34scaffold00496g24</name>
</gene>
<dbReference type="GO" id="GO:0032153">
    <property type="term" value="C:cell division site"/>
    <property type="evidence" value="ECO:0007669"/>
    <property type="project" value="TreeGrafter"/>
</dbReference>
<evidence type="ECO:0000256" key="6">
    <source>
        <dbReference type="PROSITE-ProRule" id="PRU00221"/>
    </source>
</evidence>
<feature type="compositionally biased region" description="Low complexity" evidence="7">
    <location>
        <begin position="106"/>
        <end position="119"/>
    </location>
</feature>
<sequence>MFVLPPPPRYPTQAAYNAALAGGHVAPMIETNNILSTPSGPEYQFLVGEGLYVLKEDLHLATPPPHPSEAPITNPNPLSTAPQPATAGTKASLLSLDTRSGPPVFTKSGSTTSLPSSGGDPRFSSQELNESGNENSTDAGISSDGRGNSTELAQSAPAFGQGNISLAKPQTKSGRRRQPGNNITKSNSSFISRVIVHETLTKRLQERASDGLFAFANINRAFQWLDLSSPNKGITNKTPISEIRWIPGSENLFMAAHMDGTLVVYDKEKEDAAFSVEDEETINGKENGESGAAAGVSGEKPRVNFNFRTQLQVVKSVTSKNQKTNPVSIWKLSNQRINAFAFSPDNRHLAVVQENGELRIIDYLKEHVCWSPDGKYVLTGGQDDLVSIWYPAEALLVARCQGHKSWVTSVAFDPWRCDDKNYRFGSVAEDCRLCLWDFNVGMLHRPKATPSIHQPPLQRAETQNTSSTRVRSQSTASSQGAELSLLQSVQPQAATAQLPPVCSIKIDKDPLCWLEFTEDAIMTSCKSGHIRTWSRPTDAVAQVADNLESLST</sequence>
<comment type="subunit">
    <text evidence="5">Interacts with creB.</text>
</comment>
<evidence type="ECO:0000256" key="3">
    <source>
        <dbReference type="ARBA" id="ARBA00037241"/>
    </source>
</evidence>
<feature type="region of interest" description="Disordered" evidence="7">
    <location>
        <begin position="59"/>
        <end position="186"/>
    </location>
</feature>
<dbReference type="PANTHER" id="PTHR14107:SF16">
    <property type="entry name" value="AT02583P"/>
    <property type="match status" value="1"/>
</dbReference>
<feature type="compositionally biased region" description="Polar residues" evidence="7">
    <location>
        <begin position="123"/>
        <end position="153"/>
    </location>
</feature>
<name>A0AA97PM55_PYRO3</name>
<feature type="region of interest" description="Disordered" evidence="7">
    <location>
        <begin position="449"/>
        <end position="474"/>
    </location>
</feature>
<feature type="compositionally biased region" description="Polar residues" evidence="7">
    <location>
        <begin position="460"/>
        <end position="474"/>
    </location>
</feature>
<dbReference type="PANTHER" id="PTHR14107">
    <property type="entry name" value="WD REPEAT PROTEIN"/>
    <property type="match status" value="1"/>
</dbReference>
<dbReference type="InterPro" id="IPR015943">
    <property type="entry name" value="WD40/YVTN_repeat-like_dom_sf"/>
</dbReference>
<keyword evidence="2" id="KW-0677">Repeat</keyword>